<dbReference type="AlphaFoldDB" id="A0A174E3V3"/>
<dbReference type="EMBL" id="CYZK01000011">
    <property type="protein sequence ID" value="CUO32461.1"/>
    <property type="molecule type" value="Genomic_DNA"/>
</dbReference>
<gene>
    <name evidence="4" type="ORF">ERS852481_01827</name>
    <name evidence="3" type="ORF">ERS852574_02232</name>
</gene>
<dbReference type="Proteomes" id="UP000095362">
    <property type="component" value="Unassembled WGS sequence"/>
</dbReference>
<dbReference type="InterPro" id="IPR027051">
    <property type="entry name" value="XdhC_Rossmann_dom"/>
</dbReference>
<reference evidence="5 6" key="1">
    <citation type="submission" date="2015-09" db="EMBL/GenBank/DDBJ databases">
        <authorList>
            <consortium name="Pathogen Informatics"/>
        </authorList>
    </citation>
    <scope>NUCLEOTIDE SEQUENCE [LARGE SCALE GENOMIC DNA]</scope>
    <source>
        <strain evidence="4 5">2789STDY5834866</strain>
        <strain evidence="3 6">2789STDY5834962</strain>
    </source>
</reference>
<evidence type="ECO:0000259" key="1">
    <source>
        <dbReference type="Pfam" id="PF02625"/>
    </source>
</evidence>
<dbReference type="RefSeq" id="WP_022220751.1">
    <property type="nucleotide sequence ID" value="NZ_CP070062.1"/>
</dbReference>
<dbReference type="Pfam" id="PF13478">
    <property type="entry name" value="XdhC_C"/>
    <property type="match status" value="1"/>
</dbReference>
<organism evidence="4 5">
    <name type="scientific">Coprococcus comes</name>
    <dbReference type="NCBI Taxonomy" id="410072"/>
    <lineage>
        <taxon>Bacteria</taxon>
        <taxon>Bacillati</taxon>
        <taxon>Bacillota</taxon>
        <taxon>Clostridia</taxon>
        <taxon>Lachnospirales</taxon>
        <taxon>Lachnospiraceae</taxon>
        <taxon>Coprococcus</taxon>
    </lineage>
</organism>
<dbReference type="InterPro" id="IPR003777">
    <property type="entry name" value="XdhC_CoxI"/>
</dbReference>
<dbReference type="Proteomes" id="UP000095727">
    <property type="component" value="Unassembled WGS sequence"/>
</dbReference>
<feature type="domain" description="XdhC- CoxI" evidence="1">
    <location>
        <begin position="256"/>
        <end position="311"/>
    </location>
</feature>
<dbReference type="PANTHER" id="PTHR30388:SF6">
    <property type="entry name" value="XANTHINE DEHYDROGENASE SUBUNIT A-RELATED"/>
    <property type="match status" value="1"/>
</dbReference>
<sequence length="343" mass="37543">MENVFEILKDLPKPGDYVLLTVAKGSAAGEKAILAEKKIIWESKENGFFSAHFSEAGDLKKCGLYEIREQQVFCDIIGGQEHLVICGGGHVSVPVIKIGIMLGWKVTVLEDRPQFADHARNAGATEVICQPFEDALDQIEGDKDTYFVVLTRGHRYDQVCLEKIVGKEHAYIGMIGSRRRSAMVKQNLIEKGCSQEVIGEIKSPIGLNIGAETPEEIGVAIMAEIIEVKNQNKRVCGYPKDLLEAILDIVHPGKKMLATIITRKGSAPRNVGSKMLILEDGSCVGTIGGGCMEAEVLRKARVMMHENNTGLKTEYVDMTGDDAEEEGMVCGGTIEVLLEPLWN</sequence>
<dbReference type="STRING" id="410072.ERS852525_00618"/>
<dbReference type="EMBL" id="CYXR01000016">
    <property type="protein sequence ID" value="CUN02661.1"/>
    <property type="molecule type" value="Genomic_DNA"/>
</dbReference>
<name>A0A174E3V3_9FIRM</name>
<evidence type="ECO:0000313" key="6">
    <source>
        <dbReference type="Proteomes" id="UP000095727"/>
    </source>
</evidence>
<accession>A0A174E3V3</accession>
<evidence type="ECO:0000313" key="3">
    <source>
        <dbReference type="EMBL" id="CUN02661.1"/>
    </source>
</evidence>
<dbReference type="PANTHER" id="PTHR30388">
    <property type="entry name" value="ALDEHYDE OXIDOREDUCTASE MOLYBDENUM COFACTOR ASSEMBLY PROTEIN"/>
    <property type="match status" value="1"/>
</dbReference>
<dbReference type="InterPro" id="IPR052698">
    <property type="entry name" value="MoCofactor_Util/Proc"/>
</dbReference>
<dbReference type="GeneID" id="92824146"/>
<proteinExistence type="predicted"/>
<dbReference type="PaxDb" id="410072-ERS852525_00618"/>
<feature type="domain" description="XdhC Rossmann" evidence="2">
    <location>
        <begin position="83"/>
        <end position="225"/>
    </location>
</feature>
<evidence type="ECO:0000259" key="2">
    <source>
        <dbReference type="Pfam" id="PF13478"/>
    </source>
</evidence>
<protein>
    <submittedName>
        <fullName evidence="4">Xanthine dehydrogenase accessory protein XdhC</fullName>
    </submittedName>
</protein>
<evidence type="ECO:0000313" key="5">
    <source>
        <dbReference type="Proteomes" id="UP000095362"/>
    </source>
</evidence>
<dbReference type="Pfam" id="PF02625">
    <property type="entry name" value="XdhC_CoxI"/>
    <property type="match status" value="1"/>
</dbReference>
<dbReference type="Gene3D" id="3.40.50.720">
    <property type="entry name" value="NAD(P)-binding Rossmann-like Domain"/>
    <property type="match status" value="1"/>
</dbReference>
<evidence type="ECO:0000313" key="4">
    <source>
        <dbReference type="EMBL" id="CUO32461.1"/>
    </source>
</evidence>